<dbReference type="InterPro" id="IPR004919">
    <property type="entry name" value="GmrSD_N"/>
</dbReference>
<name>A0A316DHL4_9BACT</name>
<proteinExistence type="predicted"/>
<dbReference type="PANTHER" id="PTHR37292">
    <property type="entry name" value="VNG6097C"/>
    <property type="match status" value="1"/>
</dbReference>
<evidence type="ECO:0000313" key="3">
    <source>
        <dbReference type="Proteomes" id="UP000245489"/>
    </source>
</evidence>
<accession>A0A316DHL4</accession>
<dbReference type="PANTHER" id="PTHR37292:SF2">
    <property type="entry name" value="DUF262 DOMAIN-CONTAINING PROTEIN"/>
    <property type="match status" value="1"/>
</dbReference>
<dbReference type="RefSeq" id="WP_109745628.1">
    <property type="nucleotide sequence ID" value="NZ_QGGO01000053.1"/>
</dbReference>
<dbReference type="OrthoDB" id="9798761at2"/>
<dbReference type="EMBL" id="QGGO01000053">
    <property type="protein sequence ID" value="PWK16093.1"/>
    <property type="molecule type" value="Genomic_DNA"/>
</dbReference>
<gene>
    <name evidence="2" type="ORF">LV89_04939</name>
</gene>
<evidence type="ECO:0000313" key="2">
    <source>
        <dbReference type="EMBL" id="PWK16093.1"/>
    </source>
</evidence>
<sequence>MQKYSVNQQLIETLLAWVNSGDIAIPEIQRPFVWDSSKVRNLMDSLYQGYPVGYVIAWRNPNVRLKDGSTSEGKKILIDGQQRITALTAAILGKSVVDKTYQKVRIKIAFNPIEEKFEVQNPAILRDKTWLPDIAEAISGDLFEIADRYFELNPDVNKTQVRKSFTNLLSIPKKQIGIIELAPDLDIETVTEIFIRINAQGVTLSQADFAMSKIAANSEYGGNTLRKAIDYFCHLAIAPEFYRHIEENDNEFVSTDYFQKMKWLRSENEDLYDPEYTDLIRVAFTSQFNRGRLSDLVSLLSGRNFETRTFEDSIAEQSFLTLKLGVMNFMNETNFKRFLMIIKSAGFISPKLIRSQNALNFAYILYLKLKDLGVNSVSIESYVRRWFVFSILTGRYSGSPESVFDYDIKQISQKPFDEYLKENEEGSLSDAYWNAMLPQNLDTSVASSPYFHVYLASQVKANNRGFLSSDILVGDLIVLRGDIHHLFPKDYLKRNGMERGKYNQIANYVYMQTEINIKVGNKSPKEYFSTLKTQIEENSNVLSGISNIQDLLDNLNQHCIPSSIMEMDATEYDNFLRERRHLMAQRMRMYYFSL</sequence>
<organism evidence="2 3">
    <name type="scientific">Arcicella aurantiaca</name>
    <dbReference type="NCBI Taxonomy" id="591202"/>
    <lineage>
        <taxon>Bacteria</taxon>
        <taxon>Pseudomonadati</taxon>
        <taxon>Bacteroidota</taxon>
        <taxon>Cytophagia</taxon>
        <taxon>Cytophagales</taxon>
        <taxon>Flectobacillaceae</taxon>
        <taxon>Arcicella</taxon>
    </lineage>
</organism>
<keyword evidence="3" id="KW-1185">Reference proteome</keyword>
<comment type="caution">
    <text evidence="2">The sequence shown here is derived from an EMBL/GenBank/DDBJ whole genome shotgun (WGS) entry which is preliminary data.</text>
</comment>
<dbReference type="AlphaFoldDB" id="A0A316DHL4"/>
<dbReference type="Proteomes" id="UP000245489">
    <property type="component" value="Unassembled WGS sequence"/>
</dbReference>
<dbReference type="Pfam" id="PF03235">
    <property type="entry name" value="GmrSD_N"/>
    <property type="match status" value="1"/>
</dbReference>
<reference evidence="2 3" key="1">
    <citation type="submission" date="2018-05" db="EMBL/GenBank/DDBJ databases">
        <title>Genomic Encyclopedia of Archaeal and Bacterial Type Strains, Phase II (KMG-II): from individual species to whole genera.</title>
        <authorList>
            <person name="Goeker M."/>
        </authorList>
    </citation>
    <scope>NUCLEOTIDE SEQUENCE [LARGE SCALE GENOMIC DNA]</scope>
    <source>
        <strain evidence="2 3">DSM 22214</strain>
    </source>
</reference>
<feature type="domain" description="GmrSD restriction endonucleases N-terminal" evidence="1">
    <location>
        <begin position="17"/>
        <end position="213"/>
    </location>
</feature>
<protein>
    <submittedName>
        <fullName evidence="2">Uncharacterized protein DUF262</fullName>
    </submittedName>
</protein>
<evidence type="ECO:0000259" key="1">
    <source>
        <dbReference type="Pfam" id="PF03235"/>
    </source>
</evidence>